<feature type="domain" description="Class II aldolase/adducin N-terminal" evidence="3">
    <location>
        <begin position="11"/>
        <end position="183"/>
    </location>
</feature>
<dbReference type="SUPFAM" id="SSF53639">
    <property type="entry name" value="AraD/HMP-PK domain-like"/>
    <property type="match status" value="1"/>
</dbReference>
<dbReference type="GO" id="GO:0016832">
    <property type="term" value="F:aldehyde-lyase activity"/>
    <property type="evidence" value="ECO:0007669"/>
    <property type="project" value="TreeGrafter"/>
</dbReference>
<proteinExistence type="predicted"/>
<sequence length="227" mass="24343">MTQTDRDDLARRVRVAARALGRHGLAHAYGHCSARIDAERFLVCPPQPMGLVAPGEACTVVPVSGPLPDGVLGEVRIHQEIYRNRPAVGGVARFMSPKMMALAALGRSPKARHGFGAYFAPEPPLWDDPQLVRDDAKARGVFAAMGDARAVLMRGNGAVTAGDTLEEAIVLAWYLEDACRIELEALAAGLADAPPTFSAEGANERATKAGRIFERMWDFLTAGDPEL</sequence>
<dbReference type="GO" id="GO:0046872">
    <property type="term" value="F:metal ion binding"/>
    <property type="evidence" value="ECO:0007669"/>
    <property type="project" value="UniProtKB-KW"/>
</dbReference>
<evidence type="ECO:0000259" key="3">
    <source>
        <dbReference type="SMART" id="SM01007"/>
    </source>
</evidence>
<name>K2MPG6_9HYPH</name>
<evidence type="ECO:0000313" key="5">
    <source>
        <dbReference type="Proteomes" id="UP000006786"/>
    </source>
</evidence>
<dbReference type="InterPro" id="IPR036409">
    <property type="entry name" value="Aldolase_II/adducin_N_sf"/>
</dbReference>
<dbReference type="GO" id="GO:0019323">
    <property type="term" value="P:pentose catabolic process"/>
    <property type="evidence" value="ECO:0007669"/>
    <property type="project" value="TreeGrafter"/>
</dbReference>
<gene>
    <name evidence="4" type="ORF">NA2_08606</name>
</gene>
<keyword evidence="5" id="KW-1185">Reference proteome</keyword>
<keyword evidence="2" id="KW-0456">Lyase</keyword>
<dbReference type="OrthoDB" id="5291399at2"/>
<keyword evidence="1" id="KW-0479">Metal-binding</keyword>
<dbReference type="PANTHER" id="PTHR22789:SF0">
    <property type="entry name" value="3-OXO-TETRONATE 4-PHOSPHATE DECARBOXYLASE-RELATED"/>
    <property type="match status" value="1"/>
</dbReference>
<dbReference type="PATRIC" id="fig|391937.3.peg.1767"/>
<dbReference type="PANTHER" id="PTHR22789">
    <property type="entry name" value="FUCULOSE PHOSPHATE ALDOLASE"/>
    <property type="match status" value="1"/>
</dbReference>
<dbReference type="eggNOG" id="COG0235">
    <property type="taxonomic scope" value="Bacteria"/>
</dbReference>
<reference evidence="4 5" key="1">
    <citation type="journal article" date="2012" name="J. Bacteriol.">
        <title>Genome Sequence of Nitratireductor pacificus Type Strain pht-3B.</title>
        <authorList>
            <person name="Lai Q."/>
            <person name="Li G."/>
            <person name="Shao Z."/>
        </authorList>
    </citation>
    <scope>NUCLEOTIDE SEQUENCE [LARGE SCALE GENOMIC DNA]</scope>
    <source>
        <strain evidence="5">pht-3B</strain>
    </source>
</reference>
<organism evidence="4 5">
    <name type="scientific">Nitratireductor pacificus pht-3B</name>
    <dbReference type="NCBI Taxonomy" id="391937"/>
    <lineage>
        <taxon>Bacteria</taxon>
        <taxon>Pseudomonadati</taxon>
        <taxon>Pseudomonadota</taxon>
        <taxon>Alphaproteobacteria</taxon>
        <taxon>Hyphomicrobiales</taxon>
        <taxon>Phyllobacteriaceae</taxon>
        <taxon>Nitratireductor</taxon>
    </lineage>
</organism>
<dbReference type="Gene3D" id="3.40.225.10">
    <property type="entry name" value="Class II aldolase/adducin N-terminal domain"/>
    <property type="match status" value="1"/>
</dbReference>
<comment type="caution">
    <text evidence="4">The sequence shown here is derived from an EMBL/GenBank/DDBJ whole genome shotgun (WGS) entry which is preliminary data.</text>
</comment>
<dbReference type="GO" id="GO:0005829">
    <property type="term" value="C:cytosol"/>
    <property type="evidence" value="ECO:0007669"/>
    <property type="project" value="TreeGrafter"/>
</dbReference>
<dbReference type="RefSeq" id="WP_008596239.1">
    <property type="nucleotide sequence ID" value="NZ_AMRM01000008.1"/>
</dbReference>
<evidence type="ECO:0000256" key="1">
    <source>
        <dbReference type="ARBA" id="ARBA00022723"/>
    </source>
</evidence>
<evidence type="ECO:0000256" key="2">
    <source>
        <dbReference type="ARBA" id="ARBA00023239"/>
    </source>
</evidence>
<dbReference type="AlphaFoldDB" id="K2MPG6"/>
<dbReference type="STRING" id="391937.NA2_08606"/>
<protein>
    <submittedName>
        <fullName evidence="4">Decarboxylase</fullName>
    </submittedName>
</protein>
<evidence type="ECO:0000313" key="4">
    <source>
        <dbReference type="EMBL" id="EKF19177.1"/>
    </source>
</evidence>
<dbReference type="Pfam" id="PF00596">
    <property type="entry name" value="Aldolase_II"/>
    <property type="match status" value="1"/>
</dbReference>
<accession>K2MPG6</accession>
<dbReference type="InterPro" id="IPR050197">
    <property type="entry name" value="Aldolase_class_II_sugar_metab"/>
</dbReference>
<dbReference type="SMART" id="SM01007">
    <property type="entry name" value="Aldolase_II"/>
    <property type="match status" value="1"/>
</dbReference>
<dbReference type="EMBL" id="AMRM01000008">
    <property type="protein sequence ID" value="EKF19177.1"/>
    <property type="molecule type" value="Genomic_DNA"/>
</dbReference>
<dbReference type="Proteomes" id="UP000006786">
    <property type="component" value="Unassembled WGS sequence"/>
</dbReference>
<dbReference type="InterPro" id="IPR001303">
    <property type="entry name" value="Aldolase_II/adducin_N"/>
</dbReference>